<feature type="compositionally biased region" description="Acidic residues" evidence="11">
    <location>
        <begin position="4395"/>
        <end position="4410"/>
    </location>
</feature>
<evidence type="ECO:0000256" key="1">
    <source>
        <dbReference type="ARBA" id="ARBA00004604"/>
    </source>
</evidence>
<dbReference type="InterPro" id="IPR027417">
    <property type="entry name" value="P-loop_NTPase"/>
</dbReference>
<evidence type="ECO:0000256" key="7">
    <source>
        <dbReference type="ARBA" id="ARBA00022840"/>
    </source>
</evidence>
<keyword evidence="8 10" id="KW-0143">Chaperone</keyword>
<comment type="subcellular location">
    <subcellularLocation>
        <location evidence="1">Nucleus</location>
        <location evidence="1">Nucleolus</location>
    </subcellularLocation>
    <subcellularLocation>
        <location evidence="2">Nucleus</location>
        <location evidence="2">Nucleoplasm</location>
    </subcellularLocation>
</comment>
<feature type="region of interest" description="Disordered" evidence="11">
    <location>
        <begin position="782"/>
        <end position="807"/>
    </location>
</feature>
<feature type="compositionally biased region" description="Basic and acidic residues" evidence="11">
    <location>
        <begin position="4449"/>
        <end position="4458"/>
    </location>
</feature>
<feature type="compositionally biased region" description="Polar residues" evidence="11">
    <location>
        <begin position="4551"/>
        <end position="4564"/>
    </location>
</feature>
<evidence type="ECO:0000256" key="3">
    <source>
        <dbReference type="ARBA" id="ARBA00007188"/>
    </source>
</evidence>
<dbReference type="GO" id="GO:0030687">
    <property type="term" value="C:preribosome, large subunit precursor"/>
    <property type="evidence" value="ECO:0007669"/>
    <property type="project" value="TreeGrafter"/>
</dbReference>
<feature type="compositionally biased region" description="Acidic residues" evidence="11">
    <location>
        <begin position="4340"/>
        <end position="4359"/>
    </location>
</feature>
<dbReference type="SUPFAM" id="SSF52540">
    <property type="entry name" value="P-loop containing nucleoside triphosphate hydrolases"/>
    <property type="match status" value="6"/>
</dbReference>
<dbReference type="RefSeq" id="XP_012177798.1">
    <property type="nucleotide sequence ID" value="XM_012322408.1"/>
</dbReference>
<dbReference type="GO" id="GO:0005524">
    <property type="term" value="F:ATP binding"/>
    <property type="evidence" value="ECO:0007669"/>
    <property type="project" value="UniProtKB-KW"/>
</dbReference>
<dbReference type="InterPro" id="IPR012099">
    <property type="entry name" value="Midasin"/>
</dbReference>
<dbReference type="HOGENOM" id="CLU_000050_0_2_1"/>
<dbReference type="PROSITE" id="PS50234">
    <property type="entry name" value="VWFA"/>
    <property type="match status" value="1"/>
</dbReference>
<evidence type="ECO:0000313" key="14">
    <source>
        <dbReference type="Proteomes" id="UP000006352"/>
    </source>
</evidence>
<feature type="compositionally biased region" description="Basic and acidic residues" evidence="11">
    <location>
        <begin position="4224"/>
        <end position="4233"/>
    </location>
</feature>
<protein>
    <recommendedName>
        <fullName evidence="4 10">Midasin</fullName>
    </recommendedName>
</protein>
<dbReference type="SMART" id="SM00382">
    <property type="entry name" value="AAA"/>
    <property type="match status" value="6"/>
</dbReference>
<feature type="region of interest" description="Disordered" evidence="11">
    <location>
        <begin position="4171"/>
        <end position="4715"/>
    </location>
</feature>
<proteinExistence type="inferred from homology"/>
<evidence type="ECO:0000256" key="11">
    <source>
        <dbReference type="SAM" id="MobiDB-lite"/>
    </source>
</evidence>
<dbReference type="GO" id="GO:0000027">
    <property type="term" value="P:ribosomal large subunit assembly"/>
    <property type="evidence" value="ECO:0007669"/>
    <property type="project" value="InterPro"/>
</dbReference>
<dbReference type="Pfam" id="PF17867">
    <property type="entry name" value="AAA_lid_7"/>
    <property type="match status" value="3"/>
</dbReference>
<dbReference type="InterPro" id="IPR048617">
    <property type="entry name" value="MDN1_AAA_lid_4"/>
</dbReference>
<dbReference type="EMBL" id="HE796887">
    <property type="protein sequence ID" value="CCL98515.1"/>
    <property type="molecule type" value="Genomic_DNA"/>
</dbReference>
<dbReference type="FunFam" id="3.40.50.300:FF:000142">
    <property type="entry name" value="Midasin"/>
    <property type="match status" value="1"/>
</dbReference>
<dbReference type="Pfam" id="PF17865">
    <property type="entry name" value="AAA_lid_5"/>
    <property type="match status" value="1"/>
</dbReference>
<dbReference type="OrthoDB" id="5186at2759"/>
<reference evidence="13 14" key="1">
    <citation type="journal article" date="2012" name="Appl. Environ. Microbiol.">
        <title>Short-read sequencing for genomic analysis of the brown rot fungus Fibroporia radiculosa.</title>
        <authorList>
            <person name="Tang J.D."/>
            <person name="Perkins A.D."/>
            <person name="Sonstegard T.S."/>
            <person name="Schroeder S.G."/>
            <person name="Burgess S.C."/>
            <person name="Diehl S.V."/>
        </authorList>
    </citation>
    <scope>NUCLEOTIDE SEQUENCE [LARGE SCALE GENOMIC DNA]</scope>
    <source>
        <strain evidence="13 14">TFFH 294</strain>
    </source>
</reference>
<dbReference type="Pfam" id="PF07728">
    <property type="entry name" value="AAA_5"/>
    <property type="match status" value="9"/>
</dbReference>
<dbReference type="PIRSF" id="PIRSF010340">
    <property type="entry name" value="Midasin"/>
    <property type="match status" value="1"/>
</dbReference>
<name>J4GHZ0_9APHY</name>
<feature type="compositionally biased region" description="Basic and acidic residues" evidence="11">
    <location>
        <begin position="4621"/>
        <end position="4635"/>
    </location>
</feature>
<evidence type="ECO:0000256" key="5">
    <source>
        <dbReference type="ARBA" id="ARBA00022553"/>
    </source>
</evidence>
<dbReference type="InterPro" id="IPR040848">
    <property type="entry name" value="AAA_lid_7"/>
</dbReference>
<feature type="compositionally biased region" description="Acidic residues" evidence="11">
    <location>
        <begin position="4376"/>
        <end position="4386"/>
    </location>
</feature>
<dbReference type="STRING" id="599839.J4GHZ0"/>
<dbReference type="PANTHER" id="PTHR48103:SF2">
    <property type="entry name" value="MIDASIN"/>
    <property type="match status" value="1"/>
</dbReference>
<dbReference type="GO" id="GO:0016887">
    <property type="term" value="F:ATP hydrolysis activity"/>
    <property type="evidence" value="ECO:0007669"/>
    <property type="project" value="InterPro"/>
</dbReference>
<dbReference type="Gene3D" id="3.40.50.300">
    <property type="entry name" value="P-loop containing nucleotide triphosphate hydrolases"/>
    <property type="match status" value="6"/>
</dbReference>
<evidence type="ECO:0000256" key="8">
    <source>
        <dbReference type="ARBA" id="ARBA00023186"/>
    </source>
</evidence>
<dbReference type="InterPro" id="IPR041190">
    <property type="entry name" value="Midasin_AAA_lid_5"/>
</dbReference>
<dbReference type="Pfam" id="PF21108">
    <property type="entry name" value="MDN1_4th"/>
    <property type="match status" value="1"/>
</dbReference>
<dbReference type="InterPro" id="IPR003593">
    <property type="entry name" value="AAA+_ATPase"/>
</dbReference>
<evidence type="ECO:0000313" key="13">
    <source>
        <dbReference type="EMBL" id="CCL98515.1"/>
    </source>
</evidence>
<dbReference type="PANTHER" id="PTHR48103">
    <property type="entry name" value="MIDASIN-RELATED"/>
    <property type="match status" value="1"/>
</dbReference>
<dbReference type="GeneID" id="24093426"/>
<evidence type="ECO:0000256" key="9">
    <source>
        <dbReference type="ARBA" id="ARBA00023242"/>
    </source>
</evidence>
<feature type="compositionally biased region" description="Basic and acidic residues" evidence="11">
    <location>
        <begin position="782"/>
        <end position="799"/>
    </location>
</feature>
<dbReference type="GO" id="GO:0005654">
    <property type="term" value="C:nucleoplasm"/>
    <property type="evidence" value="ECO:0007669"/>
    <property type="project" value="UniProtKB-SubCell"/>
</dbReference>
<dbReference type="GO" id="GO:0000055">
    <property type="term" value="P:ribosomal large subunit export from nucleus"/>
    <property type="evidence" value="ECO:0007669"/>
    <property type="project" value="TreeGrafter"/>
</dbReference>
<dbReference type="Proteomes" id="UP000006352">
    <property type="component" value="Unassembled WGS sequence"/>
</dbReference>
<dbReference type="PROSITE" id="PS00675">
    <property type="entry name" value="SIGMA54_INTERACT_1"/>
    <property type="match status" value="1"/>
</dbReference>
<keyword evidence="14" id="KW-1185">Reference proteome</keyword>
<gene>
    <name evidence="13" type="ORF">FIBRA_00514</name>
</gene>
<keyword evidence="5" id="KW-0597">Phosphoprotein</keyword>
<feature type="compositionally biased region" description="Polar residues" evidence="11">
    <location>
        <begin position="4666"/>
        <end position="4680"/>
    </location>
</feature>
<feature type="compositionally biased region" description="Acidic residues" evidence="11">
    <location>
        <begin position="4251"/>
        <end position="4276"/>
    </location>
</feature>
<evidence type="ECO:0000256" key="2">
    <source>
        <dbReference type="ARBA" id="ARBA00004642"/>
    </source>
</evidence>
<organism evidence="13 14">
    <name type="scientific">Fibroporia radiculosa</name>
    <dbReference type="NCBI Taxonomy" id="599839"/>
    <lineage>
        <taxon>Eukaryota</taxon>
        <taxon>Fungi</taxon>
        <taxon>Dikarya</taxon>
        <taxon>Basidiomycota</taxon>
        <taxon>Agaricomycotina</taxon>
        <taxon>Agaricomycetes</taxon>
        <taxon>Polyporales</taxon>
        <taxon>Fibroporiaceae</taxon>
        <taxon>Fibroporia</taxon>
    </lineage>
</organism>
<accession>J4GHZ0</accession>
<evidence type="ECO:0000259" key="12">
    <source>
        <dbReference type="PROSITE" id="PS50234"/>
    </source>
</evidence>
<dbReference type="SUPFAM" id="SSF53300">
    <property type="entry name" value="vWA-like"/>
    <property type="match status" value="1"/>
</dbReference>
<dbReference type="InterPro" id="IPR011704">
    <property type="entry name" value="ATPase_dyneun-rel_AAA"/>
</dbReference>
<dbReference type="FunCoup" id="J4GHZ0">
    <property type="interactions" value="332"/>
</dbReference>
<feature type="domain" description="VWFA" evidence="12">
    <location>
        <begin position="4810"/>
        <end position="5031"/>
    </location>
</feature>
<evidence type="ECO:0000256" key="6">
    <source>
        <dbReference type="ARBA" id="ARBA00022741"/>
    </source>
</evidence>
<feature type="compositionally biased region" description="Acidic residues" evidence="11">
    <location>
        <begin position="4419"/>
        <end position="4429"/>
    </location>
</feature>
<dbReference type="FunFam" id="3.40.50.300:FF:000712">
    <property type="entry name" value="Midasin"/>
    <property type="match status" value="1"/>
</dbReference>
<dbReference type="InParanoid" id="J4GHZ0"/>
<comment type="function">
    <text evidence="10">Nuclear chaperone required for maturation and nuclear export of pre-60S ribosome subunits.</text>
</comment>
<dbReference type="InterPro" id="IPR036465">
    <property type="entry name" value="vWFA_dom_sf"/>
</dbReference>
<dbReference type="FunFam" id="3.40.50.300:FF:001368">
    <property type="entry name" value="Midasin"/>
    <property type="match status" value="1"/>
</dbReference>
<feature type="compositionally biased region" description="Basic and acidic residues" evidence="11">
    <location>
        <begin position="4508"/>
        <end position="4522"/>
    </location>
</feature>
<keyword evidence="7 10" id="KW-0067">ATP-binding</keyword>
<sequence>MAFAAEIQDPLTLNLGRQTNILLSYLPNDSQYATTLRTASSRAELLCILSNLLATPGLTNTIAVLFRPLLLDLCARWLFDEENLTENFYALCLLLDIHPEIYPIFASFVRRPALKHGPLAFVTQITDAAKVDALLLQRILLSYYRVLQANRRLPESLLWSLTPLAQLVWAPYADNGVRFLAVRCYALQSGMMEGERVKMEKEVIGDVAEVDCPIDYDANMDGSRNQVDGWLIPLMELDRISDARNAQSQPQDYFLSDSNNSNEPIHPAELSPLTANVHGILMLRSSVTTILNKSLIETSTAVQALRTLAIHHSLRVPTLITSAPSCGKSVLLSHLALVLHPESHCTIVTIHLADTSLDARTLLGSYVSSPVHPGTFEWREGVLVRAMREGRWIVLEDVDRASMEVLGVLKPLVESLGPAKAVGGRAVLEVPNRGRVEADDKFAIYATRSLTPSRDGSFASPTFYGAHKFYDMVIPSPTSEDLRMIVEAKFPKLVGTAAQGLIDLWEALKALGVTVSMRDIGLRELDKLCARADHILPASHKAMDIVASPEAPFLLQTTFPNPTLREDLYLAARDVFFGSGATTTSARMQLETIASVVAEHLGLSSERRDWLLYSRVPEFDVEKDVNGKIIAVRAGDSRLPSRVLNTQISPPIIRPFAMHRPAVRLLSRIATAVSLGEPVLLTGETGTGKTSVVTHLASLLNRPLVSFNLSNQTESSDLIGGFKPVDARVPGLELQERFLELFGGTFSRKKNAKFEESVRKAVQEGKWKRAVGLWKESAKLAKEKIQSRSSKDEGEGEAPRKRRKVEPDALNVPGATWDVFERDVQVFEVQHVQDSNKFAFAFVEGLLVKALRSGDWILLDEVNLASPETLECISAILHSPTASITLTEQGSLEPVPRHPDFRLFACMNPATDVGKKDLPPNIRSRFTEFDVPPPDADKETLLSIITQYIGGCAVGDKGTIMDVADFYTAVKKLADQRKIADGSNHRPHYSMRTLARALTFTADMASMYSLKRALWEGCLMTFTMALDEPSAAVVTGLAQKHLLAGVRNPRSLLAKEPTPPQPPEAFVKFGPFHLHRGLLEVDPAENYIMTPSVETKLIDLARIISARRFPVLIEGPTSSGKTSSIEYLAKRTGHRFVRINNHEHTDIQEYLGTYVSDAVTGKLVFRDGLLVQALRNGDWIVLDELNLAPTDVLEALNRLLDDNRELVIPETQEVVRPHPHFMLFATQNPPGLYAGRKILSRAFRNRFLEVHFQDVPQAELETILCQRCRIAPSYAQRIVSVFQELQKRRQSSRVFESKHGFATLRDLFRWAQRDALNYQELAENGYMLLAERTRREDDKLVVKEVIESIMKVRIDEKEMYSMHRAQVDFDSFLGCPLPRDTQLVWTSAMQRLFILLARALRSNEPVLLVGETGCGKTSVCQVYAEVVSRTLRTVNCHQNTETADLIGGLRPVRNRTTAESEALRQLSLALENMGVVHEPESSQSVVSTADHLIKSGSLDRQQFDTLKEKRSNLQKLSALFQWYDGPLVESMRDGDIFLLDEISLADDSVLERLNSALEPERTIVLAERGGDNLELSSITAADGFKLVATMNPGGDYGKKELSPALRNRFTEIWVPPLTNRRDLECIVDSLWANDQLKAQTANLLDFVEWLCVQANDRSLLSVRDILAWVHFSNAVHESYHGTMSSNEIFHHAVHMSFLDGLGSMSQFAALSKEAIETLRLDALAKVQELAPVYEHTAGQDPALNPRTNVHLGCFSIPRGPKECHPNLFNLHAPTTHDNGMRVVRACQLPKPILLEGSPGVGKTSLITALANLCGYELCRINLSDQTDLVDLFGSDLPVEGGEFGQFVWKDAEFLRALQEGHWVLLDEMNLAPQAILEGLNSVLDHRGTVYIPELGRSFTRHPSFRIFAAQNPLQQGGGRKGLPKSFLNRFTKVYMQELTPDDLLLVCKALFPSQSEDLLRGMITYTSRLNEEIVIKKSFATEGTPWEFNLRDVIRWGTLLQKSNPESHPSQFLSANFLQRFRKTTDREQARILFEKIFLDYSHHDHLRITLSPSFMQVGEFFSPRLGRQNIHPSGRILQTHLGALEALGTCASNGWLAIVIGQQGSGKTSLVRLLAHHCGRTLHEVSINSATDAADILGGFEEVDISHHIRSAVEGVINLVDEVSASIDGSKMLLDQAFSALTLAIHDDRSVLTRDLLQDAQKVLDGMRNLSGPLLSRKVTLMAIVQNLVSHTQHRSGLQWVDGPLVRALRDGHWLLLDGANLCNPSILDRLNSLCETNGFLVLNERGQVNGAVQLIKPHPEFRLFMSVDPQYGELSRAMRNRGLEIALVDDPSEEDSRRILDGLHLPSNLGATNIKVVLQRYEVYRRGLVRATSFIDGQVKPSGRLIGEDSAMSWLDDLAPVVHATSLASSTFRPLTNFITSSAAPLYLAYLTRCTQSCTSPRLDSNISLISSAIKTFPQTALVHGVYQLRERISRSHKIPLEFLLSQSLDFDYRSAMKLVLPEQERQSPLILRASRLTVALKLDYEDFESSIEGYNRIAVRSDRKADDTKSKVAMLVRALLIELRRAAQALLEGLNNDRPTMQTLLDVMLTLLTCGRHLQRAVSSAQLDYSEIRVVVGWIIETLQEHQDPFVDVAPSANALVEMVSLTSGLGLIELWSSLTTLKEPLIPEISQLESAMSRFNGQDARRMEILDLLSLLRLPGISTRSERHELAHLTENLVAYMQSAPLLPVGQTNGPLDDLCLAIELGIMSQGDKGTGSGLLKDFIDVSSRHVPLCRLVPLRQCLWAYEKGDRPIPYIAKLHEQWLEGIWSIPPLAEVKGPTVFLIPMELYGTVLDTVLIRKPLKSFQIVERALTRRLDIFATSLLQYDATRTTQLKDLLFQSVTMISSCFGASDLSESYFTRGNLTRPFSQLHIIESIQQPAIQDIFKRYLLPELEKLPQGPFDSESQMLGLLGRCWLALGRLTLELYVPNTPIDPAAMQRCSHNFWSEEMAHLSSQLRLHLEYERRTNGLHTNPSIEYLQFALDDAERHVSCSAVAPPPARNDLARLHSFWAEILQFIAQVISPARIRSIVMDSERRDTHVFMREEVVQESLTAFLHRLRTAYPDFSDLNGPIELALLYFKLGLRLLVCDARRADPASNDLCQVTSALVAFPSVRSAELLRVQTTPSSSAHSALIFLLSNLAGVVLEASLGSDTQSYIHTTEAIFEQIFGFWSIERARGEEADRAAQSLYRQNKLEHSATTDADMEEEEFLSMFPQFEGVFDTDAPEACVASKHSPLFDRQQTAQLGELHRCMFKPSADSEPSSNVTKQFLDSRRSLVATILESQATSLPETLDVHSRAFQIPFLHEYLGLLKGTHAHRQTYNFYLDANVRETRKGSELLVSFRARLEQLIQEWPDQMVLQYLRTRCDAVLDFSLSSPVAKVLSALEQLLLQTEDWEMYANRDNSLKTFQQNMIDLIVEWRRLELSSWQGLLESQAREFAHGAFEWWFRLYEALIKGVMAAVNEAGNDVTIVTEYLDGLVPLLDEFLTSSPIGQYHTRLELLSGFTAYIEQLIDSRLGISQPELQAALGRTARILRFTVRFYGQFATAVNARLASQQAVLEKDVRAFIKLASWKDINVHALKQSAQRTHRQLYKSIRKFRDVLRQPVTELMVPGAKVAEAPELEQTSLPIPDVDLGLVSMNLQLPDPLSTTDVSPHLAYLNRTYKTFERLIIDRMVPCLRSFSTTHISDLAHEIVTQAHALAAFPVPSGLSSAQREKLFKSLLTRKRRAWSELLKELKRIGLAASVKPEVLSKLHSSRWLREQMLASPDAHNYPKSVPDALARAEEYLHRLASLLPGVRATLADHHQDVNTRELQRGVMFLESGYYMALDSQKSICEASGELAQLEDAVTRLQMLATGDIVSGGLEALQHASSMKETYCKLVHALEEMLYYLREYHTHLPHAKICQEMLDEIQSTVEVSRQLLSSVTQVVAKMRLTREPILLKDEATEITWAQEHIANTLNALEKWGTDRDFVALHTNPVRDWLKDKTLPGYHETDKGDTEDSTGPLIDTLLLNMQALIVICPSAAIDEQEGQDGFVREDHKMLLQLTRALKLSTVVERVHTVLCEAARCPQAQKDVRLARVLPFLNQYVGLARENVRQQSEWTRALFKLDYVVCNVVRSLAREGFCKPPDAEEAGNGQEGGELQADGTGLGDGAGNENVSKDIEDESQVEGLQGEESNPDEKVERAEEGNAVEMSEDIGGQMQDISDGEGEEEGDEESEGDPEEQLGDLDTSDPAAVDEKLWGDESGPKDDGEDGGKSGEDHSKSEQQKPEMVAKEDSGGKDTNKEDSDKKEDGVPEDGEEIVDDAMNEDEAGPDEAMGGAPLDDHIQEAEMLDLPDDLDLDTGKNEKEELLDDDISMGDEEELEKDQNHPDQENADGESEAEAEDPKPDMAESMQEDNAPADGHPEEGKDDAIAQPDLHGGDGIDQGMSNGASASEAKGEGSGAEMAAQGQSEDVDMTPQADEGHQDMQDITRTEPSDVNQSESRAGDAGENAAGSERTQGGEASVQSKTNQPMSNPLRNLGDTLREIRQRLDDILESDGVRKDPMQQQSDPTAQMEYLQPDDTEEGLQALGPAQHEDVAKLDELKFVNEDPQSLDSIPSAEDQVHEDPYQHAPPRSSLHAEQTSQQLSNNTQRALMPSEVRSTLPDNLDNGAVPNPNPDASPALEDESEQVELMMQEWRASGQSPDLAGDIWRKYESLTHDLSYALCEQLRLILEPTMATRLKGDYRTGKRLNMKKIIPYIASEFTKDKIWLRRTRPSTREYQVLLALDDSRSMAESHSVHLALQTLALVARALSRLDVGELAIAKFGAGVDVLHAFDAGPFTDAAGAGVASALAFDQPATHVLGLVETSLRMLERARERRAMASATAGELWQLEIIISDGICQDHERLRSVLRKAYEQRVMVVFVILDSLHARSATGAGGTGENANSILSMSQVAYRTVDGRMDLHVERYLDTFPFEYYVVLRDVEALPEVLSGTLRQFFERMAEA</sequence>
<evidence type="ECO:0000256" key="10">
    <source>
        <dbReference type="PIRNR" id="PIRNR010340"/>
    </source>
</evidence>
<dbReference type="GO" id="GO:0005730">
    <property type="term" value="C:nucleolus"/>
    <property type="evidence" value="ECO:0007669"/>
    <property type="project" value="UniProtKB-SubCell"/>
</dbReference>
<dbReference type="PROSITE" id="PS50890">
    <property type="entry name" value="PUA"/>
    <property type="match status" value="1"/>
</dbReference>
<feature type="compositionally biased region" description="Basic and acidic residues" evidence="11">
    <location>
        <begin position="4282"/>
        <end position="4339"/>
    </location>
</feature>
<evidence type="ECO:0000256" key="4">
    <source>
        <dbReference type="ARBA" id="ARBA00017143"/>
    </source>
</evidence>
<comment type="similarity">
    <text evidence="3 10">Belongs to the midasin family.</text>
</comment>
<feature type="compositionally biased region" description="Basic and acidic residues" evidence="11">
    <location>
        <begin position="4570"/>
        <end position="4591"/>
    </location>
</feature>
<keyword evidence="6 10" id="KW-0547">Nucleotide-binding</keyword>
<dbReference type="InterPro" id="IPR025662">
    <property type="entry name" value="Sigma_54_int_dom_ATP-bd_1"/>
</dbReference>
<dbReference type="InterPro" id="IPR002035">
    <property type="entry name" value="VWF_A"/>
</dbReference>
<dbReference type="CDD" id="cd00009">
    <property type="entry name" value="AAA"/>
    <property type="match status" value="2"/>
</dbReference>
<keyword evidence="9 10" id="KW-0539">Nucleus</keyword>